<evidence type="ECO:0000313" key="3">
    <source>
        <dbReference type="Proteomes" id="UP000015106"/>
    </source>
</evidence>
<feature type="region of interest" description="Disordered" evidence="1">
    <location>
        <begin position="1"/>
        <end position="66"/>
    </location>
</feature>
<reference evidence="2" key="3">
    <citation type="submission" date="2022-06" db="UniProtKB">
        <authorList>
            <consortium name="EnsemblPlants"/>
        </authorList>
    </citation>
    <scope>IDENTIFICATION</scope>
</reference>
<name>A0A8R7TS41_TRIUA</name>
<organism evidence="2 3">
    <name type="scientific">Triticum urartu</name>
    <name type="common">Red wild einkorn</name>
    <name type="synonym">Crithodium urartu</name>
    <dbReference type="NCBI Taxonomy" id="4572"/>
    <lineage>
        <taxon>Eukaryota</taxon>
        <taxon>Viridiplantae</taxon>
        <taxon>Streptophyta</taxon>
        <taxon>Embryophyta</taxon>
        <taxon>Tracheophyta</taxon>
        <taxon>Spermatophyta</taxon>
        <taxon>Magnoliopsida</taxon>
        <taxon>Liliopsida</taxon>
        <taxon>Poales</taxon>
        <taxon>Poaceae</taxon>
        <taxon>BOP clade</taxon>
        <taxon>Pooideae</taxon>
        <taxon>Triticodae</taxon>
        <taxon>Triticeae</taxon>
        <taxon>Triticinae</taxon>
        <taxon>Triticum</taxon>
    </lineage>
</organism>
<dbReference type="Gramene" id="TuG1812G0300001281.01.T01">
    <property type="protein sequence ID" value="TuG1812G0300001281.01.T01.cds250128"/>
    <property type="gene ID" value="TuG1812G0300001281.01"/>
</dbReference>
<sequence length="151" mass="17042">MQLTLSGGGHGEGRRCCAPAPDQAAGEAGATRGDEGGENEEAWRRGGRAGRAGASPTTPSLTAALRWCSRRGPVGSGRIRWEIARKRRIWKEDGRSLEHNGWWTRHGPRRREKREMSGREKRGREGDERPEGERREWWSLQRAAAWHRPGR</sequence>
<dbReference type="AlphaFoldDB" id="A0A8R7TS41"/>
<dbReference type="EnsemblPlants" id="TuG1812G0300001281.01.T01">
    <property type="protein sequence ID" value="TuG1812G0300001281.01.T01.cds250128"/>
    <property type="gene ID" value="TuG1812G0300001281.01"/>
</dbReference>
<proteinExistence type="predicted"/>
<protein>
    <submittedName>
        <fullName evidence="2">Uncharacterized protein</fullName>
    </submittedName>
</protein>
<dbReference type="Proteomes" id="UP000015106">
    <property type="component" value="Chromosome 3"/>
</dbReference>
<feature type="region of interest" description="Disordered" evidence="1">
    <location>
        <begin position="97"/>
        <end position="134"/>
    </location>
</feature>
<keyword evidence="3" id="KW-1185">Reference proteome</keyword>
<reference evidence="3" key="1">
    <citation type="journal article" date="2013" name="Nature">
        <title>Draft genome of the wheat A-genome progenitor Triticum urartu.</title>
        <authorList>
            <person name="Ling H.Q."/>
            <person name="Zhao S."/>
            <person name="Liu D."/>
            <person name="Wang J."/>
            <person name="Sun H."/>
            <person name="Zhang C."/>
            <person name="Fan H."/>
            <person name="Li D."/>
            <person name="Dong L."/>
            <person name="Tao Y."/>
            <person name="Gao C."/>
            <person name="Wu H."/>
            <person name="Li Y."/>
            <person name="Cui Y."/>
            <person name="Guo X."/>
            <person name="Zheng S."/>
            <person name="Wang B."/>
            <person name="Yu K."/>
            <person name="Liang Q."/>
            <person name="Yang W."/>
            <person name="Lou X."/>
            <person name="Chen J."/>
            <person name="Feng M."/>
            <person name="Jian J."/>
            <person name="Zhang X."/>
            <person name="Luo G."/>
            <person name="Jiang Y."/>
            <person name="Liu J."/>
            <person name="Wang Z."/>
            <person name="Sha Y."/>
            <person name="Zhang B."/>
            <person name="Wu H."/>
            <person name="Tang D."/>
            <person name="Shen Q."/>
            <person name="Xue P."/>
            <person name="Zou S."/>
            <person name="Wang X."/>
            <person name="Liu X."/>
            <person name="Wang F."/>
            <person name="Yang Y."/>
            <person name="An X."/>
            <person name="Dong Z."/>
            <person name="Zhang K."/>
            <person name="Zhang X."/>
            <person name="Luo M.C."/>
            <person name="Dvorak J."/>
            <person name="Tong Y."/>
            <person name="Wang J."/>
            <person name="Yang H."/>
            <person name="Li Z."/>
            <person name="Wang D."/>
            <person name="Zhang A."/>
            <person name="Wang J."/>
        </authorList>
    </citation>
    <scope>NUCLEOTIDE SEQUENCE</scope>
    <source>
        <strain evidence="3">cv. G1812</strain>
    </source>
</reference>
<feature type="compositionally biased region" description="Basic and acidic residues" evidence="1">
    <location>
        <begin position="113"/>
        <end position="134"/>
    </location>
</feature>
<evidence type="ECO:0000313" key="2">
    <source>
        <dbReference type="EnsemblPlants" id="TuG1812G0300001281.01.T01.cds250128"/>
    </source>
</evidence>
<feature type="compositionally biased region" description="Gly residues" evidence="1">
    <location>
        <begin position="1"/>
        <end position="10"/>
    </location>
</feature>
<reference evidence="2" key="2">
    <citation type="submission" date="2018-03" db="EMBL/GenBank/DDBJ databases">
        <title>The Triticum urartu genome reveals the dynamic nature of wheat genome evolution.</title>
        <authorList>
            <person name="Ling H."/>
            <person name="Ma B."/>
            <person name="Shi X."/>
            <person name="Liu H."/>
            <person name="Dong L."/>
            <person name="Sun H."/>
            <person name="Cao Y."/>
            <person name="Gao Q."/>
            <person name="Zheng S."/>
            <person name="Li Y."/>
            <person name="Yu Y."/>
            <person name="Du H."/>
            <person name="Qi M."/>
            <person name="Li Y."/>
            <person name="Yu H."/>
            <person name="Cui Y."/>
            <person name="Wang N."/>
            <person name="Chen C."/>
            <person name="Wu H."/>
            <person name="Zhao Y."/>
            <person name="Zhang J."/>
            <person name="Li Y."/>
            <person name="Zhou W."/>
            <person name="Zhang B."/>
            <person name="Hu W."/>
            <person name="Eijk M."/>
            <person name="Tang J."/>
            <person name="Witsenboer H."/>
            <person name="Zhao S."/>
            <person name="Li Z."/>
            <person name="Zhang A."/>
            <person name="Wang D."/>
            <person name="Liang C."/>
        </authorList>
    </citation>
    <scope>NUCLEOTIDE SEQUENCE [LARGE SCALE GENOMIC DNA]</scope>
    <source>
        <strain evidence="2">cv. G1812</strain>
    </source>
</reference>
<evidence type="ECO:0000256" key="1">
    <source>
        <dbReference type="SAM" id="MobiDB-lite"/>
    </source>
</evidence>
<accession>A0A8R7TS41</accession>